<protein>
    <submittedName>
        <fullName evidence="2">Uncharacterized protein</fullName>
    </submittedName>
</protein>
<gene>
    <name evidence="2" type="ORF">BGW38_009962</name>
</gene>
<dbReference type="Proteomes" id="UP000780801">
    <property type="component" value="Unassembled WGS sequence"/>
</dbReference>
<comment type="caution">
    <text evidence="2">The sequence shown here is derived from an EMBL/GenBank/DDBJ whole genome shotgun (WGS) entry which is preliminary data.</text>
</comment>
<reference evidence="2" key="1">
    <citation type="journal article" date="2020" name="Fungal Divers.">
        <title>Resolving the Mortierellaceae phylogeny through synthesis of multi-gene phylogenetics and phylogenomics.</title>
        <authorList>
            <person name="Vandepol N."/>
            <person name="Liber J."/>
            <person name="Desiro A."/>
            <person name="Na H."/>
            <person name="Kennedy M."/>
            <person name="Barry K."/>
            <person name="Grigoriev I.V."/>
            <person name="Miller A.N."/>
            <person name="O'Donnell K."/>
            <person name="Stajich J.E."/>
            <person name="Bonito G."/>
        </authorList>
    </citation>
    <scope>NUCLEOTIDE SEQUENCE</scope>
    <source>
        <strain evidence="2">KOD1015</strain>
    </source>
</reference>
<accession>A0A9P6F097</accession>
<keyword evidence="3" id="KW-1185">Reference proteome</keyword>
<feature type="compositionally biased region" description="Low complexity" evidence="1">
    <location>
        <begin position="98"/>
        <end position="112"/>
    </location>
</feature>
<feature type="non-terminal residue" evidence="2">
    <location>
        <position position="123"/>
    </location>
</feature>
<evidence type="ECO:0000313" key="3">
    <source>
        <dbReference type="Proteomes" id="UP000780801"/>
    </source>
</evidence>
<evidence type="ECO:0000313" key="2">
    <source>
        <dbReference type="EMBL" id="KAF9539066.1"/>
    </source>
</evidence>
<proteinExistence type="predicted"/>
<organism evidence="2 3">
    <name type="scientific">Lunasporangiospora selenospora</name>
    <dbReference type="NCBI Taxonomy" id="979761"/>
    <lineage>
        <taxon>Eukaryota</taxon>
        <taxon>Fungi</taxon>
        <taxon>Fungi incertae sedis</taxon>
        <taxon>Mucoromycota</taxon>
        <taxon>Mortierellomycotina</taxon>
        <taxon>Mortierellomycetes</taxon>
        <taxon>Mortierellales</taxon>
        <taxon>Mortierellaceae</taxon>
        <taxon>Lunasporangiospora</taxon>
    </lineage>
</organism>
<sequence length="123" mass="13067">MPVTPSPLSISTEMGGTCLDRSSALIASHACGLTVSGQSSASDSATTIQKRRRLFSVSASTTPLTPLSADAWSLPLTGLDVLGHGAFSNAGHYRQSLQQQHQQHPHQHQQQQYPILSAVHPPC</sequence>
<name>A0A9P6F097_9FUNG</name>
<dbReference type="EMBL" id="JAABOA010007657">
    <property type="protein sequence ID" value="KAF9539066.1"/>
    <property type="molecule type" value="Genomic_DNA"/>
</dbReference>
<dbReference type="AlphaFoldDB" id="A0A9P6F097"/>
<evidence type="ECO:0000256" key="1">
    <source>
        <dbReference type="SAM" id="MobiDB-lite"/>
    </source>
</evidence>
<feature type="region of interest" description="Disordered" evidence="1">
    <location>
        <begin position="92"/>
        <end position="123"/>
    </location>
</feature>